<gene>
    <name evidence="3" type="ORF">ZOSMA_115G00140</name>
</gene>
<dbReference type="AlphaFoldDB" id="A0A0K9Q286"/>
<dbReference type="GO" id="GO:0009739">
    <property type="term" value="P:response to gibberellin"/>
    <property type="evidence" value="ECO:0007669"/>
    <property type="project" value="InterPro"/>
</dbReference>
<organism evidence="3 4">
    <name type="scientific">Zostera marina</name>
    <name type="common">Eelgrass</name>
    <dbReference type="NCBI Taxonomy" id="29655"/>
    <lineage>
        <taxon>Eukaryota</taxon>
        <taxon>Viridiplantae</taxon>
        <taxon>Streptophyta</taxon>
        <taxon>Embryophyta</taxon>
        <taxon>Tracheophyta</taxon>
        <taxon>Spermatophyta</taxon>
        <taxon>Magnoliopsida</taxon>
        <taxon>Liliopsida</taxon>
        <taxon>Zosteraceae</taxon>
        <taxon>Zostera</taxon>
    </lineage>
</organism>
<dbReference type="OrthoDB" id="9442240at2759"/>
<dbReference type="PROSITE" id="PS50157">
    <property type="entry name" value="ZINC_FINGER_C2H2_2"/>
    <property type="match status" value="1"/>
</dbReference>
<dbReference type="SUPFAM" id="SSF57667">
    <property type="entry name" value="beta-beta-alpha zinc fingers"/>
    <property type="match status" value="1"/>
</dbReference>
<evidence type="ECO:0000313" key="4">
    <source>
        <dbReference type="Proteomes" id="UP000036987"/>
    </source>
</evidence>
<reference evidence="4" key="1">
    <citation type="journal article" date="2016" name="Nature">
        <title>The genome of the seagrass Zostera marina reveals angiosperm adaptation to the sea.</title>
        <authorList>
            <person name="Olsen J.L."/>
            <person name="Rouze P."/>
            <person name="Verhelst B."/>
            <person name="Lin Y.-C."/>
            <person name="Bayer T."/>
            <person name="Collen J."/>
            <person name="Dattolo E."/>
            <person name="De Paoli E."/>
            <person name="Dittami S."/>
            <person name="Maumus F."/>
            <person name="Michel G."/>
            <person name="Kersting A."/>
            <person name="Lauritano C."/>
            <person name="Lohaus R."/>
            <person name="Toepel M."/>
            <person name="Tonon T."/>
            <person name="Vanneste K."/>
            <person name="Amirebrahimi M."/>
            <person name="Brakel J."/>
            <person name="Bostroem C."/>
            <person name="Chovatia M."/>
            <person name="Grimwood J."/>
            <person name="Jenkins J.W."/>
            <person name="Jueterbock A."/>
            <person name="Mraz A."/>
            <person name="Stam W.T."/>
            <person name="Tice H."/>
            <person name="Bornberg-Bauer E."/>
            <person name="Green P.J."/>
            <person name="Pearson G.A."/>
            <person name="Procaccini G."/>
            <person name="Duarte C.M."/>
            <person name="Schmutz J."/>
            <person name="Reusch T.B.H."/>
            <person name="Van de Peer Y."/>
        </authorList>
    </citation>
    <scope>NUCLEOTIDE SEQUENCE [LARGE SCALE GENOMIC DNA]</scope>
    <source>
        <strain evidence="4">cv. Finnish</strain>
    </source>
</reference>
<dbReference type="Gene3D" id="3.30.160.60">
    <property type="entry name" value="Classic Zinc Finger"/>
    <property type="match status" value="1"/>
</dbReference>
<keyword evidence="1" id="KW-0479">Metal-binding</keyword>
<sequence length="176" mass="19160">MTKERNPNPIRLFGIEFGPGASDTIGEESSNRKFECHYCCRDFPTSQALGGHQNAHKRERQQAKRAHLQSAIAAHYIRHSSVPDAHIVYGSFNSNTQLPLPPIHGNTATYNYSSPPFYVANEHLPGHGAASYVGEGWGNVDGGGFYGHGSLKRHVVSGSASVGVHHQDQISLDLCL</sequence>
<dbReference type="PANTHER" id="PTHR46547:SF7">
    <property type="entry name" value="ZINC FINGER PROTEIN GIS"/>
    <property type="match status" value="1"/>
</dbReference>
<dbReference type="GO" id="GO:0003700">
    <property type="term" value="F:DNA-binding transcription factor activity"/>
    <property type="evidence" value="ECO:0007669"/>
    <property type="project" value="InterPro"/>
</dbReference>
<dbReference type="InterPro" id="IPR013087">
    <property type="entry name" value="Znf_C2H2_type"/>
</dbReference>
<evidence type="ECO:0000313" key="3">
    <source>
        <dbReference type="EMBL" id="KMZ75378.1"/>
    </source>
</evidence>
<feature type="domain" description="C2H2-type" evidence="2">
    <location>
        <begin position="34"/>
        <end position="61"/>
    </location>
</feature>
<evidence type="ECO:0000259" key="2">
    <source>
        <dbReference type="PROSITE" id="PS50157"/>
    </source>
</evidence>
<keyword evidence="4" id="KW-1185">Reference proteome</keyword>
<dbReference type="InterPro" id="IPR036236">
    <property type="entry name" value="Znf_C2H2_sf"/>
</dbReference>
<keyword evidence="1" id="KW-0862">Zinc</keyword>
<evidence type="ECO:0000256" key="1">
    <source>
        <dbReference type="PROSITE-ProRule" id="PRU00042"/>
    </source>
</evidence>
<dbReference type="GO" id="GO:0008270">
    <property type="term" value="F:zinc ion binding"/>
    <property type="evidence" value="ECO:0007669"/>
    <property type="project" value="UniProtKB-KW"/>
</dbReference>
<dbReference type="GO" id="GO:0010090">
    <property type="term" value="P:trichome morphogenesis"/>
    <property type="evidence" value="ECO:0007669"/>
    <property type="project" value="InterPro"/>
</dbReference>
<keyword evidence="1" id="KW-0863">Zinc-finger</keyword>
<dbReference type="PANTHER" id="PTHR46547">
    <property type="entry name" value="ZINC FINGER PROTEIN GIS"/>
    <property type="match status" value="1"/>
</dbReference>
<dbReference type="PROSITE" id="PS00028">
    <property type="entry name" value="ZINC_FINGER_C2H2_1"/>
    <property type="match status" value="1"/>
</dbReference>
<dbReference type="InterPro" id="IPR044291">
    <property type="entry name" value="GIS/GIS2/ZFP8"/>
</dbReference>
<comment type="caution">
    <text evidence="3">The sequence shown here is derived from an EMBL/GenBank/DDBJ whole genome shotgun (WGS) entry which is preliminary data.</text>
</comment>
<dbReference type="EMBL" id="LFYR01000176">
    <property type="protein sequence ID" value="KMZ75378.1"/>
    <property type="molecule type" value="Genomic_DNA"/>
</dbReference>
<protein>
    <recommendedName>
        <fullName evidence="2">C2H2-type domain-containing protein</fullName>
    </recommendedName>
</protein>
<dbReference type="Proteomes" id="UP000036987">
    <property type="component" value="Unassembled WGS sequence"/>
</dbReference>
<accession>A0A0K9Q286</accession>
<name>A0A0K9Q286_ZOSMR</name>
<proteinExistence type="predicted"/>